<organism evidence="1 2">
    <name type="scientific">Sphaerodactylus townsendi</name>
    <dbReference type="NCBI Taxonomy" id="933632"/>
    <lineage>
        <taxon>Eukaryota</taxon>
        <taxon>Metazoa</taxon>
        <taxon>Chordata</taxon>
        <taxon>Craniata</taxon>
        <taxon>Vertebrata</taxon>
        <taxon>Euteleostomi</taxon>
        <taxon>Lepidosauria</taxon>
        <taxon>Squamata</taxon>
        <taxon>Bifurcata</taxon>
        <taxon>Gekkota</taxon>
        <taxon>Sphaerodactylidae</taxon>
        <taxon>Sphaerodactylus</taxon>
    </lineage>
</organism>
<name>A0ACB8EXC5_9SAUR</name>
<protein>
    <submittedName>
        <fullName evidence="1">Uncharacterized protein</fullName>
    </submittedName>
</protein>
<keyword evidence="2" id="KW-1185">Reference proteome</keyword>
<sequence>MLDSQHRFWDTEKEEEEEEELSSPEDFSADSEESCGEDCQERGRGWWDPAIGHPLQRHTHELWRCRQGPDEWPDNGCFPGCTELRWDSGAETHPWGRESPPWDPPVRSWVQDTGAVCQCLWHLEQVAAASSWRLSHPSFQTVFTAVAVAADSSPFQTSPGDPMLPQAGGGPTPTMPPGCQVCSSSTSASSQQVLHSLRLNTPAPIVCSQPTASPGPRWPSDPECGALLALPAGARGEASAGLPPEAAGGGETGAPELC</sequence>
<dbReference type="Proteomes" id="UP000827872">
    <property type="component" value="Linkage Group LG15"/>
</dbReference>
<comment type="caution">
    <text evidence="1">The sequence shown here is derived from an EMBL/GenBank/DDBJ whole genome shotgun (WGS) entry which is preliminary data.</text>
</comment>
<reference evidence="1" key="1">
    <citation type="submission" date="2021-08" db="EMBL/GenBank/DDBJ databases">
        <title>The first chromosome-level gecko genome reveals the dynamic sex chromosomes of Neotropical dwarf geckos (Sphaerodactylidae: Sphaerodactylus).</title>
        <authorList>
            <person name="Pinto B.J."/>
            <person name="Keating S.E."/>
            <person name="Gamble T."/>
        </authorList>
    </citation>
    <scope>NUCLEOTIDE SEQUENCE</scope>
    <source>
        <strain evidence="1">TG3544</strain>
    </source>
</reference>
<proteinExistence type="predicted"/>
<evidence type="ECO:0000313" key="2">
    <source>
        <dbReference type="Proteomes" id="UP000827872"/>
    </source>
</evidence>
<gene>
    <name evidence="1" type="ORF">K3G42_015252</name>
</gene>
<evidence type="ECO:0000313" key="1">
    <source>
        <dbReference type="EMBL" id="KAH7997410.1"/>
    </source>
</evidence>
<accession>A0ACB8EXC5</accession>
<dbReference type="EMBL" id="CM037628">
    <property type="protein sequence ID" value="KAH7997410.1"/>
    <property type="molecule type" value="Genomic_DNA"/>
</dbReference>